<name>A0A5B7GYW9_PORTR</name>
<dbReference type="EMBL" id="VSRR010019300">
    <property type="protein sequence ID" value="MPC62098.1"/>
    <property type="molecule type" value="Genomic_DNA"/>
</dbReference>
<evidence type="ECO:0000256" key="1">
    <source>
        <dbReference type="SAM" id="Phobius"/>
    </source>
</evidence>
<evidence type="ECO:0000313" key="3">
    <source>
        <dbReference type="Proteomes" id="UP000324222"/>
    </source>
</evidence>
<proteinExistence type="predicted"/>
<reference evidence="2 3" key="1">
    <citation type="submission" date="2019-05" db="EMBL/GenBank/DDBJ databases">
        <title>Another draft genome of Portunus trituberculatus and its Hox gene families provides insights of decapod evolution.</title>
        <authorList>
            <person name="Jeong J.-H."/>
            <person name="Song I."/>
            <person name="Kim S."/>
            <person name="Choi T."/>
            <person name="Kim D."/>
            <person name="Ryu S."/>
            <person name="Kim W."/>
        </authorList>
    </citation>
    <scope>NUCLEOTIDE SEQUENCE [LARGE SCALE GENOMIC DNA]</scope>
    <source>
        <tissue evidence="2">Muscle</tissue>
    </source>
</reference>
<organism evidence="2 3">
    <name type="scientific">Portunus trituberculatus</name>
    <name type="common">Swimming crab</name>
    <name type="synonym">Neptunus trituberculatus</name>
    <dbReference type="NCBI Taxonomy" id="210409"/>
    <lineage>
        <taxon>Eukaryota</taxon>
        <taxon>Metazoa</taxon>
        <taxon>Ecdysozoa</taxon>
        <taxon>Arthropoda</taxon>
        <taxon>Crustacea</taxon>
        <taxon>Multicrustacea</taxon>
        <taxon>Malacostraca</taxon>
        <taxon>Eumalacostraca</taxon>
        <taxon>Eucarida</taxon>
        <taxon>Decapoda</taxon>
        <taxon>Pleocyemata</taxon>
        <taxon>Brachyura</taxon>
        <taxon>Eubrachyura</taxon>
        <taxon>Portunoidea</taxon>
        <taxon>Portunidae</taxon>
        <taxon>Portuninae</taxon>
        <taxon>Portunus</taxon>
    </lineage>
</organism>
<dbReference type="AlphaFoldDB" id="A0A5B7GYW9"/>
<keyword evidence="1" id="KW-0812">Transmembrane</keyword>
<keyword evidence="1" id="KW-1133">Transmembrane helix</keyword>
<protein>
    <submittedName>
        <fullName evidence="2">Uncharacterized protein</fullName>
    </submittedName>
</protein>
<accession>A0A5B7GYW9</accession>
<sequence>MAFVKYLYLLVVPLGLLLIGVFLVDGGVDCFFDLSQSF</sequence>
<dbReference type="Proteomes" id="UP000324222">
    <property type="component" value="Unassembled WGS sequence"/>
</dbReference>
<keyword evidence="3" id="KW-1185">Reference proteome</keyword>
<keyword evidence="1" id="KW-0472">Membrane</keyword>
<evidence type="ECO:0000313" key="2">
    <source>
        <dbReference type="EMBL" id="MPC62098.1"/>
    </source>
</evidence>
<comment type="caution">
    <text evidence="2">The sequence shown here is derived from an EMBL/GenBank/DDBJ whole genome shotgun (WGS) entry which is preliminary data.</text>
</comment>
<gene>
    <name evidence="2" type="ORF">E2C01_056180</name>
</gene>
<feature type="transmembrane region" description="Helical" evidence="1">
    <location>
        <begin position="6"/>
        <end position="32"/>
    </location>
</feature>